<keyword evidence="1" id="KW-1277">Toxin-antitoxin system</keyword>
<dbReference type="STRING" id="1048983.EL17_04595"/>
<sequence length="97" mass="11631">MAKEVRWTKVSIVDRFDIYNYWIERTKSEEFSIKLDLLFVQAASLISDFPEIGMESEVPGIRIKIVKNYKIFYLNNEDNIQILRVWDAKQDPKRLIF</sequence>
<keyword evidence="3" id="KW-1185">Reference proteome</keyword>
<dbReference type="AlphaFoldDB" id="A0A074L382"/>
<reference evidence="2 3" key="1">
    <citation type="submission" date="2014-04" db="EMBL/GenBank/DDBJ databases">
        <title>Characterization and application of a salt tolerant electro-active bacterium.</title>
        <authorList>
            <person name="Yang L."/>
            <person name="Wei S."/>
            <person name="Tay Q.X.M."/>
        </authorList>
    </citation>
    <scope>NUCLEOTIDE SEQUENCE [LARGE SCALE GENOMIC DNA]</scope>
    <source>
        <strain evidence="2 3">LY1</strain>
    </source>
</reference>
<dbReference type="Gene3D" id="3.30.2310.20">
    <property type="entry name" value="RelE-like"/>
    <property type="match status" value="1"/>
</dbReference>
<name>A0A074L382_9BACT</name>
<dbReference type="EMBL" id="JMIH01000014">
    <property type="protein sequence ID" value="KEO74960.1"/>
    <property type="molecule type" value="Genomic_DNA"/>
</dbReference>
<evidence type="ECO:0000313" key="3">
    <source>
        <dbReference type="Proteomes" id="UP000027821"/>
    </source>
</evidence>
<proteinExistence type="predicted"/>
<dbReference type="RefSeq" id="WP_035071370.1">
    <property type="nucleotide sequence ID" value="NZ_JMIH01000014.1"/>
</dbReference>
<dbReference type="InterPro" id="IPR035093">
    <property type="entry name" value="RelE/ParE_toxin_dom_sf"/>
</dbReference>
<evidence type="ECO:0000256" key="1">
    <source>
        <dbReference type="ARBA" id="ARBA00022649"/>
    </source>
</evidence>
<organism evidence="2 3">
    <name type="scientific">Anditalea andensis</name>
    <dbReference type="NCBI Taxonomy" id="1048983"/>
    <lineage>
        <taxon>Bacteria</taxon>
        <taxon>Pseudomonadati</taxon>
        <taxon>Bacteroidota</taxon>
        <taxon>Cytophagia</taxon>
        <taxon>Cytophagales</taxon>
        <taxon>Cytophagaceae</taxon>
        <taxon>Anditalea</taxon>
    </lineage>
</organism>
<dbReference type="Proteomes" id="UP000027821">
    <property type="component" value="Unassembled WGS sequence"/>
</dbReference>
<evidence type="ECO:0008006" key="4">
    <source>
        <dbReference type="Google" id="ProtNLM"/>
    </source>
</evidence>
<protein>
    <recommendedName>
        <fullName evidence="4">Addiction module toxin RelE</fullName>
    </recommendedName>
</protein>
<dbReference type="eggNOG" id="COG3668">
    <property type="taxonomic scope" value="Bacteria"/>
</dbReference>
<comment type="caution">
    <text evidence="2">The sequence shown here is derived from an EMBL/GenBank/DDBJ whole genome shotgun (WGS) entry which is preliminary data.</text>
</comment>
<accession>A0A074L382</accession>
<dbReference type="OrthoDB" id="1098070at2"/>
<dbReference type="Pfam" id="PF05016">
    <property type="entry name" value="ParE_toxin"/>
    <property type="match status" value="1"/>
</dbReference>
<evidence type="ECO:0000313" key="2">
    <source>
        <dbReference type="EMBL" id="KEO74960.1"/>
    </source>
</evidence>
<gene>
    <name evidence="2" type="ORF">EL17_04595</name>
</gene>
<dbReference type="InterPro" id="IPR007712">
    <property type="entry name" value="RelE/ParE_toxin"/>
</dbReference>